<protein>
    <submittedName>
        <fullName evidence="2">DUF2271 domain-containing protein</fullName>
    </submittedName>
</protein>
<evidence type="ECO:0000313" key="2">
    <source>
        <dbReference type="EMBL" id="RUO72163.1"/>
    </source>
</evidence>
<sequence length="171" mass="19254">MKRYVTLMTLLTLLSLSRVAAAEVQLEIELPRLDVAEYHPPYVAVWLEDSQRQAEHIAVWYDIAMRDGEGKEWLKDMRQWWRRGGRSLDLPIDGVTGATKGPGTHTINSQLNRVLSALPAGDYVLNVEASREVGGREVLRLPLTLPLETTVLPLETKGERELARITLTAQN</sequence>
<comment type="caution">
    <text evidence="2">The sequence shown here is derived from an EMBL/GenBank/DDBJ whole genome shotgun (WGS) entry which is preliminary data.</text>
</comment>
<dbReference type="Pfam" id="PF10029">
    <property type="entry name" value="DUF2271"/>
    <property type="match status" value="1"/>
</dbReference>
<gene>
    <name evidence="2" type="ORF">CWI80_10200</name>
</gene>
<keyword evidence="3" id="KW-1185">Reference proteome</keyword>
<dbReference type="PIRSF" id="PIRSF014995">
    <property type="entry name" value="UCP014995"/>
    <property type="match status" value="1"/>
</dbReference>
<proteinExistence type="predicted"/>
<dbReference type="Proteomes" id="UP000287022">
    <property type="component" value="Unassembled WGS sequence"/>
</dbReference>
<organism evidence="2 3">
    <name type="scientific">Pseudidiomarina sediminum</name>
    <dbReference type="NCBI Taxonomy" id="431675"/>
    <lineage>
        <taxon>Bacteria</taxon>
        <taxon>Pseudomonadati</taxon>
        <taxon>Pseudomonadota</taxon>
        <taxon>Gammaproteobacteria</taxon>
        <taxon>Alteromonadales</taxon>
        <taxon>Idiomarinaceae</taxon>
        <taxon>Pseudidiomarina</taxon>
    </lineage>
</organism>
<keyword evidence="1" id="KW-0732">Signal</keyword>
<name>A0A432Z2V2_9GAMM</name>
<reference evidence="3" key="1">
    <citation type="journal article" date="2018" name="Front. Microbiol.">
        <title>Genome-Based Analysis Reveals the Taxonomy and Diversity of the Family Idiomarinaceae.</title>
        <authorList>
            <person name="Liu Y."/>
            <person name="Lai Q."/>
            <person name="Shao Z."/>
        </authorList>
    </citation>
    <scope>NUCLEOTIDE SEQUENCE [LARGE SCALE GENOMIC DNA]</scope>
    <source>
        <strain evidence="3">c121</strain>
    </source>
</reference>
<feature type="signal peptide" evidence="1">
    <location>
        <begin position="1"/>
        <end position="22"/>
    </location>
</feature>
<dbReference type="STRING" id="1122124.GCA_000423165_01880"/>
<evidence type="ECO:0000313" key="3">
    <source>
        <dbReference type="Proteomes" id="UP000287022"/>
    </source>
</evidence>
<dbReference type="AlphaFoldDB" id="A0A432Z2V2"/>
<dbReference type="InterPro" id="IPR014469">
    <property type="entry name" value="DUF2271"/>
</dbReference>
<dbReference type="EMBL" id="PIQE01000003">
    <property type="protein sequence ID" value="RUO72163.1"/>
    <property type="molecule type" value="Genomic_DNA"/>
</dbReference>
<feature type="chain" id="PRO_5019067626" evidence="1">
    <location>
        <begin position="23"/>
        <end position="171"/>
    </location>
</feature>
<dbReference type="RefSeq" id="WP_026860612.1">
    <property type="nucleotide sequence ID" value="NZ_PIQE01000003.1"/>
</dbReference>
<evidence type="ECO:0000256" key="1">
    <source>
        <dbReference type="SAM" id="SignalP"/>
    </source>
</evidence>
<accession>A0A432Z2V2</accession>